<feature type="compositionally biased region" description="Basic residues" evidence="6">
    <location>
        <begin position="418"/>
        <end position="428"/>
    </location>
</feature>
<evidence type="ECO:0000256" key="7">
    <source>
        <dbReference type="SAM" id="Phobius"/>
    </source>
</evidence>
<feature type="compositionally biased region" description="Pro residues" evidence="6">
    <location>
        <begin position="429"/>
        <end position="442"/>
    </location>
</feature>
<reference evidence="8" key="2">
    <citation type="submission" date="2025-09" db="UniProtKB">
        <authorList>
            <consortium name="Ensembl"/>
        </authorList>
    </citation>
    <scope>IDENTIFICATION</scope>
    <source>
        <strain evidence="8">broiler</strain>
    </source>
</reference>
<evidence type="ECO:0000256" key="3">
    <source>
        <dbReference type="ARBA" id="ARBA00022692"/>
    </source>
</evidence>
<dbReference type="GO" id="GO:0000139">
    <property type="term" value="C:Golgi membrane"/>
    <property type="evidence" value="ECO:0007669"/>
    <property type="project" value="UniProtKB-SubCell"/>
</dbReference>
<protein>
    <submittedName>
        <fullName evidence="8">Uncharacterized protein</fullName>
    </submittedName>
</protein>
<reference evidence="8" key="1">
    <citation type="submission" date="2025-08" db="UniProtKB">
        <authorList>
            <consortium name="Ensembl"/>
        </authorList>
    </citation>
    <scope>IDENTIFICATION</scope>
    <source>
        <strain evidence="8">broiler</strain>
    </source>
</reference>
<feature type="transmembrane region" description="Helical" evidence="7">
    <location>
        <begin position="41"/>
        <end position="61"/>
    </location>
</feature>
<proteinExistence type="predicted"/>
<evidence type="ECO:0000256" key="6">
    <source>
        <dbReference type="SAM" id="MobiDB-lite"/>
    </source>
</evidence>
<evidence type="ECO:0000256" key="1">
    <source>
        <dbReference type="ARBA" id="ARBA00004141"/>
    </source>
</evidence>
<evidence type="ECO:0000313" key="9">
    <source>
        <dbReference type="Proteomes" id="UP000000539"/>
    </source>
</evidence>
<gene>
    <name evidence="8" type="primary">LOC107050985</name>
</gene>
<dbReference type="Pfam" id="PF04142">
    <property type="entry name" value="Nuc_sug_transp"/>
    <property type="match status" value="1"/>
</dbReference>
<feature type="transmembrane region" description="Helical" evidence="7">
    <location>
        <begin position="73"/>
        <end position="91"/>
    </location>
</feature>
<keyword evidence="2" id="KW-0813">Transport</keyword>
<dbReference type="Ensembl" id="ENSGALT00010000281.1">
    <property type="protein sequence ID" value="ENSGALP00010000149.1"/>
    <property type="gene ID" value="ENSGALG00010000147.1"/>
</dbReference>
<dbReference type="PANTHER" id="PTHR34147:SF3">
    <property type="entry name" value="ANAPHASE-PROMOTING COMPLEX SUBUNIT 4 WD40 DOMAIN-CONTAINING PROTEIN-RELATED"/>
    <property type="match status" value="1"/>
</dbReference>
<comment type="subcellular location">
    <subcellularLocation>
        <location evidence="1">Membrane</location>
        <topology evidence="1">Multi-pass membrane protein</topology>
    </subcellularLocation>
</comment>
<keyword evidence="9" id="KW-1185">Reference proteome</keyword>
<feature type="transmembrane region" description="Helical" evidence="7">
    <location>
        <begin position="103"/>
        <end position="121"/>
    </location>
</feature>
<dbReference type="GeneTree" id="ENSGT00940000175166"/>
<dbReference type="GO" id="GO:0015165">
    <property type="term" value="F:pyrimidine nucleotide-sugar transmembrane transporter activity"/>
    <property type="evidence" value="ECO:0007669"/>
    <property type="project" value="InterPro"/>
</dbReference>
<dbReference type="OrthoDB" id="408493at2759"/>
<evidence type="ECO:0000256" key="5">
    <source>
        <dbReference type="ARBA" id="ARBA00023136"/>
    </source>
</evidence>
<name>A0A8V0X4K2_CHICK</name>
<evidence type="ECO:0000256" key="2">
    <source>
        <dbReference type="ARBA" id="ARBA00022597"/>
    </source>
</evidence>
<organism evidence="8 9">
    <name type="scientific">Gallus gallus</name>
    <name type="common">Chicken</name>
    <dbReference type="NCBI Taxonomy" id="9031"/>
    <lineage>
        <taxon>Eukaryota</taxon>
        <taxon>Metazoa</taxon>
        <taxon>Chordata</taxon>
        <taxon>Craniata</taxon>
        <taxon>Vertebrata</taxon>
        <taxon>Euteleostomi</taxon>
        <taxon>Archelosauria</taxon>
        <taxon>Archosauria</taxon>
        <taxon>Dinosauria</taxon>
        <taxon>Saurischia</taxon>
        <taxon>Theropoda</taxon>
        <taxon>Coelurosauria</taxon>
        <taxon>Aves</taxon>
        <taxon>Neognathae</taxon>
        <taxon>Galloanserae</taxon>
        <taxon>Galliformes</taxon>
        <taxon>Phasianidae</taxon>
        <taxon>Phasianinae</taxon>
        <taxon>Gallus</taxon>
    </lineage>
</organism>
<keyword evidence="4 7" id="KW-1133">Transmembrane helix</keyword>
<keyword evidence="3 7" id="KW-0812">Transmembrane</keyword>
<evidence type="ECO:0000313" key="8">
    <source>
        <dbReference type="Ensembl" id="ENSGALP00010000149.1"/>
    </source>
</evidence>
<feature type="region of interest" description="Disordered" evidence="6">
    <location>
        <begin position="418"/>
        <end position="442"/>
    </location>
</feature>
<sequence length="442" mass="46908">MRKCRAVARRLPPWRRRRRRWGGGGGGDPGAATKASRRLKFGALGVLVLQNASLVLSIRYVRTLPGERFLPSTAVVLAEAMKGCACVLLLLVQHRGSVRQTAVTLHGAVVAMGQCYVSLWVPMGPYGSLWVLWVPMGRYGSQCVPMGLCVAGSVRQTAVTLHGAVVAMGQCYVSLWVPMGPYGSLWVLWVPMGRYGSQCVPMGLCVAGSVRQTAVTLHGAVVAMGQCYVSLCVPMGPYGSLWVLWVPMGRYGSLWVSMSPYVSLCVSMGRRQCVADGGDAARHGGGSRMGQHYGSLWVAMGPHGCYGSAWGALGRYGVLWVAMRCRQRAADGGDAARRGGFAAGRCAAPGSAVPHLHPAEQPAVRGHLQPARRHLPGDVPAEDPDDGAVLGAAAGHVSVAAAVVLAGAAVRGGWRWCRRSSRSRRRRPPPAPRPPRAPPSTT</sequence>
<keyword evidence="5 7" id="KW-0472">Membrane</keyword>
<dbReference type="AlphaFoldDB" id="A0A8V0X4K2"/>
<feature type="transmembrane region" description="Helical" evidence="7">
    <location>
        <begin position="397"/>
        <end position="417"/>
    </location>
</feature>
<evidence type="ECO:0000256" key="4">
    <source>
        <dbReference type="ARBA" id="ARBA00022989"/>
    </source>
</evidence>
<dbReference type="InterPro" id="IPR007271">
    <property type="entry name" value="Nuc_sug_transpt"/>
</dbReference>
<dbReference type="PANTHER" id="PTHR34147">
    <property type="entry name" value="IG-LIKE DOMAIN-CONTAINING PROTEIN-RELATED"/>
    <property type="match status" value="1"/>
</dbReference>
<keyword evidence="2" id="KW-0762">Sugar transport</keyword>
<accession>A0A8V0X4K2</accession>
<dbReference type="Proteomes" id="UP000000539">
    <property type="component" value="Unassembled WGS sequence"/>
</dbReference>